<feature type="compositionally biased region" description="Low complexity" evidence="7">
    <location>
        <begin position="1"/>
        <end position="25"/>
    </location>
</feature>
<evidence type="ECO:0000256" key="1">
    <source>
        <dbReference type="ARBA" id="ARBA00004123"/>
    </source>
</evidence>
<comment type="caution">
    <text evidence="8">The sequence shown here is derived from an EMBL/GenBank/DDBJ whole genome shotgun (WGS) entry which is preliminary data.</text>
</comment>
<sequence length="543" mass="60897">MVASSVGSGAANATRAALSARPALSEARRNISVSGSDQLGIPLPDYRTPPVDSFTLKTSSPAHDPVVSSKTSDQIEAEEDEVFEQRHDEEWYGGGDEEMMVIPSIAQPSTMDEGARAGPRAHEANASLTLGHTDISQLGLWVLDTAVFGGDFEGVFDTPGEGIAFGYYIKHVSGVMSTYDDERNPYRKLSAYAVQSPVVLHTLVAIATQWMLNQGEEPPALHLSDSSNLLSPYEAALAACLFQIAQVIFTGGDTANAHLDCSMFLLGKLNYVSQPVTGFVARFLTQRFAMLDVAWALFHRMRPRAPLTFWLYQISEEVDFTEPCMHEMAGCPQPVLSALAHIAHLASELWERADRRDEILRQGYQLETTLRSWAMQRFPDMLRLPCDLSPNSEEIRLHYPAASRFHLRLLNECFYWLAQLLLQRRIYRDATTSNRVQQTVRIAFSLMKGIPAGSSSASSLPLPFYLIAREAVTVEDRAWVREMHAQMLQSYRATSRRQMMELTEEIWRQSDLRREALGLSQFTTEEEEVDLILLETRDSHFVI</sequence>
<dbReference type="PANTHER" id="PTHR37534">
    <property type="entry name" value="TRANSCRIPTIONAL ACTIVATOR PROTEIN UGA3"/>
    <property type="match status" value="1"/>
</dbReference>
<proteinExistence type="predicted"/>
<dbReference type="Proteomes" id="UP001174694">
    <property type="component" value="Unassembled WGS sequence"/>
</dbReference>
<dbReference type="InterPro" id="IPR021858">
    <property type="entry name" value="Fun_TF"/>
</dbReference>
<evidence type="ECO:0000256" key="6">
    <source>
        <dbReference type="ARBA" id="ARBA00023242"/>
    </source>
</evidence>
<evidence type="ECO:0000256" key="7">
    <source>
        <dbReference type="SAM" id="MobiDB-lite"/>
    </source>
</evidence>
<reference evidence="8" key="1">
    <citation type="submission" date="2022-07" db="EMBL/GenBank/DDBJ databases">
        <title>Fungi with potential for degradation of polypropylene.</title>
        <authorList>
            <person name="Gostincar C."/>
        </authorList>
    </citation>
    <scope>NUCLEOTIDE SEQUENCE</scope>
    <source>
        <strain evidence="8">EXF-13308</strain>
    </source>
</reference>
<keyword evidence="5" id="KW-0804">Transcription</keyword>
<keyword evidence="9" id="KW-1185">Reference proteome</keyword>
<evidence type="ECO:0000256" key="3">
    <source>
        <dbReference type="ARBA" id="ARBA00023015"/>
    </source>
</evidence>
<accession>A0AA38VKR0</accession>
<dbReference type="GO" id="GO:0005634">
    <property type="term" value="C:nucleus"/>
    <property type="evidence" value="ECO:0007669"/>
    <property type="project" value="UniProtKB-SubCell"/>
</dbReference>
<dbReference type="GO" id="GO:0003700">
    <property type="term" value="F:DNA-binding transcription factor activity"/>
    <property type="evidence" value="ECO:0007669"/>
    <property type="project" value="TreeGrafter"/>
</dbReference>
<dbReference type="AlphaFoldDB" id="A0AA38VKR0"/>
<dbReference type="PANTHER" id="PTHR37534:SF7">
    <property type="entry name" value="TRANSCRIPTIONAL ACTIVATOR PROTEIN UGA3"/>
    <property type="match status" value="1"/>
</dbReference>
<evidence type="ECO:0000256" key="2">
    <source>
        <dbReference type="ARBA" id="ARBA00022833"/>
    </source>
</evidence>
<dbReference type="Pfam" id="PF11951">
    <property type="entry name" value="Fungal_trans_2"/>
    <property type="match status" value="1"/>
</dbReference>
<name>A0AA38VKR0_9PEZI</name>
<dbReference type="GO" id="GO:0000976">
    <property type="term" value="F:transcription cis-regulatory region binding"/>
    <property type="evidence" value="ECO:0007669"/>
    <property type="project" value="TreeGrafter"/>
</dbReference>
<dbReference type="GO" id="GO:0045944">
    <property type="term" value="P:positive regulation of transcription by RNA polymerase II"/>
    <property type="evidence" value="ECO:0007669"/>
    <property type="project" value="TreeGrafter"/>
</dbReference>
<keyword evidence="4" id="KW-0238">DNA-binding</keyword>
<keyword evidence="2" id="KW-0862">Zinc</keyword>
<keyword evidence="3" id="KW-0805">Transcription regulation</keyword>
<evidence type="ECO:0000256" key="4">
    <source>
        <dbReference type="ARBA" id="ARBA00023125"/>
    </source>
</evidence>
<dbReference type="EMBL" id="JANBVO010000031">
    <property type="protein sequence ID" value="KAJ9138078.1"/>
    <property type="molecule type" value="Genomic_DNA"/>
</dbReference>
<comment type="subcellular location">
    <subcellularLocation>
        <location evidence="1">Nucleus</location>
    </subcellularLocation>
</comment>
<gene>
    <name evidence="8" type="ORF">NKR23_g8652</name>
</gene>
<organism evidence="8 9">
    <name type="scientific">Pleurostoma richardsiae</name>
    <dbReference type="NCBI Taxonomy" id="41990"/>
    <lineage>
        <taxon>Eukaryota</taxon>
        <taxon>Fungi</taxon>
        <taxon>Dikarya</taxon>
        <taxon>Ascomycota</taxon>
        <taxon>Pezizomycotina</taxon>
        <taxon>Sordariomycetes</taxon>
        <taxon>Sordariomycetidae</taxon>
        <taxon>Calosphaeriales</taxon>
        <taxon>Pleurostomataceae</taxon>
        <taxon>Pleurostoma</taxon>
    </lineage>
</organism>
<keyword evidence="6" id="KW-0539">Nucleus</keyword>
<evidence type="ECO:0000313" key="8">
    <source>
        <dbReference type="EMBL" id="KAJ9138078.1"/>
    </source>
</evidence>
<protein>
    <submittedName>
        <fullName evidence="8">Uncharacterized protein</fullName>
    </submittedName>
</protein>
<feature type="region of interest" description="Disordered" evidence="7">
    <location>
        <begin position="1"/>
        <end position="83"/>
    </location>
</feature>
<evidence type="ECO:0000256" key="5">
    <source>
        <dbReference type="ARBA" id="ARBA00023163"/>
    </source>
</evidence>
<evidence type="ECO:0000313" key="9">
    <source>
        <dbReference type="Proteomes" id="UP001174694"/>
    </source>
</evidence>